<evidence type="ECO:0000313" key="1">
    <source>
        <dbReference type="EMBL" id="KAI3712743.1"/>
    </source>
</evidence>
<evidence type="ECO:0000313" key="2">
    <source>
        <dbReference type="Proteomes" id="UP001056120"/>
    </source>
</evidence>
<protein>
    <submittedName>
        <fullName evidence="1">Uncharacterized protein</fullName>
    </submittedName>
</protein>
<keyword evidence="2" id="KW-1185">Reference proteome</keyword>
<accession>A0ACB9ATP0</accession>
<proteinExistence type="predicted"/>
<dbReference type="EMBL" id="CM042041">
    <property type="protein sequence ID" value="KAI3712743.1"/>
    <property type="molecule type" value="Genomic_DNA"/>
</dbReference>
<dbReference type="Proteomes" id="UP001056120">
    <property type="component" value="Linkage Group LG24"/>
</dbReference>
<organism evidence="1 2">
    <name type="scientific">Smallanthus sonchifolius</name>
    <dbReference type="NCBI Taxonomy" id="185202"/>
    <lineage>
        <taxon>Eukaryota</taxon>
        <taxon>Viridiplantae</taxon>
        <taxon>Streptophyta</taxon>
        <taxon>Embryophyta</taxon>
        <taxon>Tracheophyta</taxon>
        <taxon>Spermatophyta</taxon>
        <taxon>Magnoliopsida</taxon>
        <taxon>eudicotyledons</taxon>
        <taxon>Gunneridae</taxon>
        <taxon>Pentapetalae</taxon>
        <taxon>asterids</taxon>
        <taxon>campanulids</taxon>
        <taxon>Asterales</taxon>
        <taxon>Asteraceae</taxon>
        <taxon>Asteroideae</taxon>
        <taxon>Heliantheae alliance</taxon>
        <taxon>Millerieae</taxon>
        <taxon>Smallanthus</taxon>
    </lineage>
</organism>
<gene>
    <name evidence="1" type="ORF">L1987_71308</name>
</gene>
<name>A0ACB9ATP0_9ASTR</name>
<sequence length="213" mass="23033">MDVEVTDGGSEVEHLELEESGKSGAALLKGKGIEGVSPEKEGGRGKGVLNEKKDTKKVGVVDLEEPEVPLKRIKTLREREAEMHEGIKKIKEEGRDTMKVHTEMGISKSGGEKDGVSKEKSTAEVYVEKPREAEVMHTATAIQEEEEKKRALTRVDDNLVTSAAALIGNMVEARRRAQHDVHHEDIGELKMLLGVVDASGSGGGDAEGGEDKE</sequence>
<reference evidence="1 2" key="2">
    <citation type="journal article" date="2022" name="Mol. Ecol. Resour.">
        <title>The genomes of chicory, endive, great burdock and yacon provide insights into Asteraceae paleo-polyploidization history and plant inulin production.</title>
        <authorList>
            <person name="Fan W."/>
            <person name="Wang S."/>
            <person name="Wang H."/>
            <person name="Wang A."/>
            <person name="Jiang F."/>
            <person name="Liu H."/>
            <person name="Zhao H."/>
            <person name="Xu D."/>
            <person name="Zhang Y."/>
        </authorList>
    </citation>
    <scope>NUCLEOTIDE SEQUENCE [LARGE SCALE GENOMIC DNA]</scope>
    <source>
        <strain evidence="2">cv. Yunnan</strain>
        <tissue evidence="1">Leaves</tissue>
    </source>
</reference>
<comment type="caution">
    <text evidence="1">The sequence shown here is derived from an EMBL/GenBank/DDBJ whole genome shotgun (WGS) entry which is preliminary data.</text>
</comment>
<reference evidence="2" key="1">
    <citation type="journal article" date="2022" name="Mol. Ecol. Resour.">
        <title>The genomes of chicory, endive, great burdock and yacon provide insights into Asteraceae palaeo-polyploidization history and plant inulin production.</title>
        <authorList>
            <person name="Fan W."/>
            <person name="Wang S."/>
            <person name="Wang H."/>
            <person name="Wang A."/>
            <person name="Jiang F."/>
            <person name="Liu H."/>
            <person name="Zhao H."/>
            <person name="Xu D."/>
            <person name="Zhang Y."/>
        </authorList>
    </citation>
    <scope>NUCLEOTIDE SEQUENCE [LARGE SCALE GENOMIC DNA]</scope>
    <source>
        <strain evidence="2">cv. Yunnan</strain>
    </source>
</reference>